<comment type="caution">
    <text evidence="2">The sequence shown here is derived from an EMBL/GenBank/DDBJ whole genome shotgun (WGS) entry which is preliminary data.</text>
</comment>
<evidence type="ECO:0000313" key="2">
    <source>
        <dbReference type="EMBL" id="MFD0921910.1"/>
    </source>
</evidence>
<accession>A0ABW3FUU0</accession>
<keyword evidence="3" id="KW-1185">Reference proteome</keyword>
<organism evidence="2 3">
    <name type="scientific">Saccharopolyspora rosea</name>
    <dbReference type="NCBI Taxonomy" id="524884"/>
    <lineage>
        <taxon>Bacteria</taxon>
        <taxon>Bacillati</taxon>
        <taxon>Actinomycetota</taxon>
        <taxon>Actinomycetes</taxon>
        <taxon>Pseudonocardiales</taxon>
        <taxon>Pseudonocardiaceae</taxon>
        <taxon>Saccharopolyspora</taxon>
    </lineage>
</organism>
<protein>
    <submittedName>
        <fullName evidence="2">Uncharacterized protein</fullName>
    </submittedName>
</protein>
<dbReference type="RefSeq" id="WP_263253299.1">
    <property type="nucleotide sequence ID" value="NZ_BAABLT010000051.1"/>
</dbReference>
<proteinExistence type="predicted"/>
<evidence type="ECO:0000256" key="1">
    <source>
        <dbReference type="SAM" id="MobiDB-lite"/>
    </source>
</evidence>
<dbReference type="EMBL" id="JBHTIW010000016">
    <property type="protein sequence ID" value="MFD0921910.1"/>
    <property type="molecule type" value="Genomic_DNA"/>
</dbReference>
<reference evidence="3" key="1">
    <citation type="journal article" date="2019" name="Int. J. Syst. Evol. Microbiol.">
        <title>The Global Catalogue of Microorganisms (GCM) 10K type strain sequencing project: providing services to taxonomists for standard genome sequencing and annotation.</title>
        <authorList>
            <consortium name="The Broad Institute Genomics Platform"/>
            <consortium name="The Broad Institute Genome Sequencing Center for Infectious Disease"/>
            <person name="Wu L."/>
            <person name="Ma J."/>
        </authorList>
    </citation>
    <scope>NUCLEOTIDE SEQUENCE [LARGE SCALE GENOMIC DNA]</scope>
    <source>
        <strain evidence="3">CCUG 56401</strain>
    </source>
</reference>
<dbReference type="Proteomes" id="UP001597018">
    <property type="component" value="Unassembled WGS sequence"/>
</dbReference>
<gene>
    <name evidence="2" type="ORF">ACFQ16_19375</name>
</gene>
<name>A0ABW3FUU0_9PSEU</name>
<feature type="region of interest" description="Disordered" evidence="1">
    <location>
        <begin position="137"/>
        <end position="160"/>
    </location>
</feature>
<sequence>MTRHFTGSRKRVIFRRDPRFVGCWALIFGSDANESGGVGKTGISGDCGLVRASISSGFQTHLPKGDQLFDMTEPLSAAELDGECVEFLPARTVMTCFPLHHPDVIVGGSGGNGGGAGGGNGGGAGGAGGVGGDGGEGGNGVGGNGHGGNGIGGPGGPFFG</sequence>
<evidence type="ECO:0000313" key="3">
    <source>
        <dbReference type="Proteomes" id="UP001597018"/>
    </source>
</evidence>